<feature type="domain" description="NAD(P)-binding" evidence="1">
    <location>
        <begin position="6"/>
        <end position="133"/>
    </location>
</feature>
<dbReference type="Proteomes" id="UP000466794">
    <property type="component" value="Unassembled WGS sequence"/>
</dbReference>
<accession>A0A7K1UVZ9</accession>
<sequence>MILVTGATGNVGAELVRALAGGGEPVRALVRDPAKAGLPADVEAVTGDMTAPENLAAALDGVRALFLLPGYPGIAHAAAKAGVEHIVQLSGVSAATGDTGNAVSRYMMASEQEVTECGAAWTMLRPCAFDSNALRWLPQLRAGDTVRVPFPTVRTANLDAFDLAAVAARAFADPGLRGEILWPTGPESLLPADQIAILGEVLGRDLRCVGLSDEEARADMLKTTPVEYVDAFFDFYVNGAVDESIVRPTVEQVTGRAPRTFRHWATIHADAFARDGGDR</sequence>
<evidence type="ECO:0000259" key="1">
    <source>
        <dbReference type="Pfam" id="PF13460"/>
    </source>
</evidence>
<dbReference type="RefSeq" id="WP_157388018.1">
    <property type="nucleotide sequence ID" value="NZ_WRPP01000002.1"/>
</dbReference>
<organism evidence="2 3">
    <name type="scientific">Nocardia terrae</name>
    <dbReference type="NCBI Taxonomy" id="2675851"/>
    <lineage>
        <taxon>Bacteria</taxon>
        <taxon>Bacillati</taxon>
        <taxon>Actinomycetota</taxon>
        <taxon>Actinomycetes</taxon>
        <taxon>Mycobacteriales</taxon>
        <taxon>Nocardiaceae</taxon>
        <taxon>Nocardia</taxon>
    </lineage>
</organism>
<dbReference type="AlphaFoldDB" id="A0A7K1UVZ9"/>
<dbReference type="EMBL" id="WRPP01000002">
    <property type="protein sequence ID" value="MVU78563.1"/>
    <property type="molecule type" value="Genomic_DNA"/>
</dbReference>
<dbReference type="InterPro" id="IPR016040">
    <property type="entry name" value="NAD(P)-bd_dom"/>
</dbReference>
<dbReference type="PANTHER" id="PTHR43162">
    <property type="match status" value="1"/>
</dbReference>
<dbReference type="Gene3D" id="3.40.50.720">
    <property type="entry name" value="NAD(P)-binding Rossmann-like Domain"/>
    <property type="match status" value="1"/>
</dbReference>
<dbReference type="SUPFAM" id="SSF51735">
    <property type="entry name" value="NAD(P)-binding Rossmann-fold domains"/>
    <property type="match status" value="1"/>
</dbReference>
<dbReference type="InterPro" id="IPR036291">
    <property type="entry name" value="NAD(P)-bd_dom_sf"/>
</dbReference>
<dbReference type="PANTHER" id="PTHR43162:SF1">
    <property type="entry name" value="PRESTALK A DIFFERENTIATION PROTEIN A"/>
    <property type="match status" value="1"/>
</dbReference>
<protein>
    <submittedName>
        <fullName evidence="2">NAD(P)H-binding protein</fullName>
    </submittedName>
</protein>
<dbReference type="Gene3D" id="3.90.25.10">
    <property type="entry name" value="UDP-galactose 4-epimerase, domain 1"/>
    <property type="match status" value="1"/>
</dbReference>
<evidence type="ECO:0000313" key="3">
    <source>
        <dbReference type="Proteomes" id="UP000466794"/>
    </source>
</evidence>
<dbReference type="Pfam" id="PF13460">
    <property type="entry name" value="NAD_binding_10"/>
    <property type="match status" value="1"/>
</dbReference>
<name>A0A7K1UVZ9_9NOCA</name>
<evidence type="ECO:0000313" key="2">
    <source>
        <dbReference type="EMBL" id="MVU78563.1"/>
    </source>
</evidence>
<comment type="caution">
    <text evidence="2">The sequence shown here is derived from an EMBL/GenBank/DDBJ whole genome shotgun (WGS) entry which is preliminary data.</text>
</comment>
<keyword evidence="3" id="KW-1185">Reference proteome</keyword>
<gene>
    <name evidence="2" type="ORF">GPX89_15065</name>
</gene>
<proteinExistence type="predicted"/>
<reference evidence="2 3" key="1">
    <citation type="submission" date="2019-12" db="EMBL/GenBank/DDBJ databases">
        <title>Nocardia sp. nov. ET3-3 isolated from soil.</title>
        <authorList>
            <person name="Kanchanasin P."/>
            <person name="Tanasupawat S."/>
            <person name="Yuki M."/>
            <person name="Kudo T."/>
        </authorList>
    </citation>
    <scope>NUCLEOTIDE SEQUENCE [LARGE SCALE GENOMIC DNA]</scope>
    <source>
        <strain evidence="2 3">ET3-3</strain>
    </source>
</reference>
<dbReference type="InterPro" id="IPR051604">
    <property type="entry name" value="Ergot_Alk_Oxidoreductase"/>
</dbReference>